<accession>A0A7G9S3E4</accession>
<dbReference type="RefSeq" id="WP_187554839.1">
    <property type="nucleotide sequence ID" value="NZ_CP060716.1"/>
</dbReference>
<evidence type="ECO:0000256" key="1">
    <source>
        <dbReference type="ARBA" id="ARBA00022729"/>
    </source>
</evidence>
<evidence type="ECO:0000256" key="2">
    <source>
        <dbReference type="SAM" id="SignalP"/>
    </source>
</evidence>
<keyword evidence="4" id="KW-1185">Reference proteome</keyword>
<dbReference type="AlphaFoldDB" id="A0A7G9S3E4"/>
<evidence type="ECO:0000313" key="3">
    <source>
        <dbReference type="EMBL" id="QNN62369.1"/>
    </source>
</evidence>
<dbReference type="PANTHER" id="PTHR30006:SF2">
    <property type="entry name" value="ABC TRANSPORTER SUBSTRATE-BINDING PROTEIN"/>
    <property type="match status" value="1"/>
</dbReference>
<gene>
    <name evidence="3" type="ORF">H9L06_08880</name>
</gene>
<dbReference type="Gene3D" id="3.40.190.10">
    <property type="entry name" value="Periplasmic binding protein-like II"/>
    <property type="match status" value="2"/>
</dbReference>
<name>A0A7G9S3E4_9MICO</name>
<feature type="signal peptide" evidence="2">
    <location>
        <begin position="1"/>
        <end position="39"/>
    </location>
</feature>
<organism evidence="3 4">
    <name type="scientific">Leucobacter denitrificans</name>
    <dbReference type="NCBI Taxonomy" id="683042"/>
    <lineage>
        <taxon>Bacteria</taxon>
        <taxon>Bacillati</taxon>
        <taxon>Actinomycetota</taxon>
        <taxon>Actinomycetes</taxon>
        <taxon>Micrococcales</taxon>
        <taxon>Microbacteriaceae</taxon>
        <taxon>Leucobacter</taxon>
    </lineage>
</organism>
<dbReference type="PANTHER" id="PTHR30006">
    <property type="entry name" value="THIAMINE-BINDING PERIPLASMIC PROTEIN-RELATED"/>
    <property type="match status" value="1"/>
</dbReference>
<dbReference type="Proteomes" id="UP000515934">
    <property type="component" value="Chromosome"/>
</dbReference>
<proteinExistence type="predicted"/>
<dbReference type="Pfam" id="PF01547">
    <property type="entry name" value="SBP_bac_1"/>
    <property type="match status" value="1"/>
</dbReference>
<keyword evidence="1 2" id="KW-0732">Signal</keyword>
<evidence type="ECO:0000313" key="4">
    <source>
        <dbReference type="Proteomes" id="UP000515934"/>
    </source>
</evidence>
<dbReference type="SUPFAM" id="SSF53850">
    <property type="entry name" value="Periplasmic binding protein-like II"/>
    <property type="match status" value="1"/>
</dbReference>
<reference evidence="3 4" key="1">
    <citation type="submission" date="2020-08" db="EMBL/GenBank/DDBJ databases">
        <title>Genome sequence of Leucobacter denitrificans KACC 14055T.</title>
        <authorList>
            <person name="Hyun D.-W."/>
            <person name="Bae J.-W."/>
        </authorList>
    </citation>
    <scope>NUCLEOTIDE SEQUENCE [LARGE SCALE GENOMIC DNA]</scope>
    <source>
        <strain evidence="3 4">KACC 14055</strain>
    </source>
</reference>
<dbReference type="KEGG" id="ldn:H9L06_08880"/>
<protein>
    <submittedName>
        <fullName evidence="3">Extracellular solute-binding protein</fullName>
    </submittedName>
</protein>
<dbReference type="EMBL" id="CP060716">
    <property type="protein sequence ID" value="QNN62369.1"/>
    <property type="molecule type" value="Genomic_DNA"/>
</dbReference>
<feature type="chain" id="PRO_5039522995" evidence="2">
    <location>
        <begin position="40"/>
        <end position="390"/>
    </location>
</feature>
<dbReference type="InterPro" id="IPR006059">
    <property type="entry name" value="SBP"/>
</dbReference>
<sequence>MIDQPLGASVALEKRSPLRRGLKVLVPLVAASLVLSACAGNGGAATDGETADSQTSTDNPVLQELYEAAQAAGENQVNVLTAGNDADFADPNSGLGYVGAQFEEQFPGITIEWTGTLGTAAFANLDGQAQSGNYSTDVVMYSTTSGILNHQADEGRFLSYAPKIAEELGADSRGPDDTYTVAYSSGIGMMYNTSMYEEGDLPTTLDELMSSEWAGKFGMTEPNGAWPADVTMASLGEAGEMTEAEIKSLLSNAELYQDMPTALSALAQGRTGVILWAPASVAMNMQRTGAPIGLASMDRMFLQRNGLGIAAEAPSLNLAKLFVEWAFSENGQNALNEGWFAYGEMSYAPDRDDMPPASEFTVPQLPVHEEANTRQIFFTDVVQPILESVK</sequence>